<sequence>MSVLLALSRAIDRVNEFIGRNVAWLILASVLISAGNAIFRKAFDMSSNAWLEVQWYLYGTAFLLAAAYTLKRNEHVRIDFISNMLTKRTRDWIDLICHVIFLMPFAVLIFYLSLPWVYKSINSGEISANAGGLILWPAKIMVTIGFGLLILQTISEIIKRYAIIIGAIPDETEIHDLPPEVEEMIAGAGRVDGKGGAGK</sequence>
<comment type="caution">
    <text evidence="11">The sequence shown here is derived from an EMBL/GenBank/DDBJ whole genome shotgun (WGS) entry which is preliminary data.</text>
</comment>
<dbReference type="PANTHER" id="PTHR35011:SF4">
    <property type="entry name" value="SLL1102 PROTEIN"/>
    <property type="match status" value="1"/>
</dbReference>
<evidence type="ECO:0000256" key="7">
    <source>
        <dbReference type="ARBA" id="ARBA00023136"/>
    </source>
</evidence>
<name>A0A4R5PIG5_9HYPH</name>
<dbReference type="GO" id="GO:0005886">
    <property type="term" value="C:plasma membrane"/>
    <property type="evidence" value="ECO:0007669"/>
    <property type="project" value="UniProtKB-SubCell"/>
</dbReference>
<dbReference type="EMBL" id="SMSI01000003">
    <property type="protein sequence ID" value="TDH35029.1"/>
    <property type="molecule type" value="Genomic_DNA"/>
</dbReference>
<evidence type="ECO:0000256" key="9">
    <source>
        <dbReference type="RuleBase" id="RU369079"/>
    </source>
</evidence>
<feature type="transmembrane region" description="Helical" evidence="9">
    <location>
        <begin position="133"/>
        <end position="151"/>
    </location>
</feature>
<keyword evidence="2 9" id="KW-0813">Transport</keyword>
<evidence type="ECO:0000256" key="1">
    <source>
        <dbReference type="ARBA" id="ARBA00004429"/>
    </source>
</evidence>
<proteinExistence type="inferred from homology"/>
<feature type="domain" description="Tripartite ATP-independent periplasmic transporters DctQ component" evidence="10">
    <location>
        <begin position="31"/>
        <end position="160"/>
    </location>
</feature>
<dbReference type="InterPro" id="IPR055348">
    <property type="entry name" value="DctQ"/>
</dbReference>
<reference evidence="11 12" key="1">
    <citation type="journal article" date="2013" name="Int. J. Syst. Evol. Microbiol.">
        <title>Hoeflea suaedae sp. nov., an endophytic bacterium isolated from the root of the halophyte Suaeda maritima.</title>
        <authorList>
            <person name="Chung E.J."/>
            <person name="Park J.A."/>
            <person name="Pramanik P."/>
            <person name="Bibi F."/>
            <person name="Jeon C.O."/>
            <person name="Chung Y.R."/>
        </authorList>
    </citation>
    <scope>NUCLEOTIDE SEQUENCE [LARGE SCALE GENOMIC DNA]</scope>
    <source>
        <strain evidence="11 12">YC6898</strain>
    </source>
</reference>
<feature type="transmembrane region" description="Helical" evidence="9">
    <location>
        <begin position="55"/>
        <end position="71"/>
    </location>
</feature>
<feature type="transmembrane region" description="Helical" evidence="9">
    <location>
        <begin position="21"/>
        <end position="43"/>
    </location>
</feature>
<gene>
    <name evidence="11" type="ORF">E2A64_15025</name>
</gene>
<keyword evidence="3" id="KW-1003">Cell membrane</keyword>
<evidence type="ECO:0000256" key="4">
    <source>
        <dbReference type="ARBA" id="ARBA00022519"/>
    </source>
</evidence>
<evidence type="ECO:0000259" key="10">
    <source>
        <dbReference type="Pfam" id="PF04290"/>
    </source>
</evidence>
<organism evidence="11 12">
    <name type="scientific">Pseudohoeflea suaedae</name>
    <dbReference type="NCBI Taxonomy" id="877384"/>
    <lineage>
        <taxon>Bacteria</taxon>
        <taxon>Pseudomonadati</taxon>
        <taxon>Pseudomonadota</taxon>
        <taxon>Alphaproteobacteria</taxon>
        <taxon>Hyphomicrobiales</taxon>
        <taxon>Rhizobiaceae</taxon>
        <taxon>Pseudohoeflea</taxon>
    </lineage>
</organism>
<accession>A0A4R5PIG5</accession>
<dbReference type="Proteomes" id="UP000295131">
    <property type="component" value="Unassembled WGS sequence"/>
</dbReference>
<keyword evidence="6 9" id="KW-1133">Transmembrane helix</keyword>
<feature type="transmembrane region" description="Helical" evidence="9">
    <location>
        <begin position="92"/>
        <end position="113"/>
    </location>
</feature>
<evidence type="ECO:0000256" key="2">
    <source>
        <dbReference type="ARBA" id="ARBA00022448"/>
    </source>
</evidence>
<keyword evidence="7 9" id="KW-0472">Membrane</keyword>
<dbReference type="Pfam" id="PF04290">
    <property type="entry name" value="DctQ"/>
    <property type="match status" value="1"/>
</dbReference>
<dbReference type="RefSeq" id="WP_133285314.1">
    <property type="nucleotide sequence ID" value="NZ_SMSI01000003.1"/>
</dbReference>
<keyword evidence="5 9" id="KW-0812">Transmembrane</keyword>
<dbReference type="PANTHER" id="PTHR35011">
    <property type="entry name" value="2,3-DIKETO-L-GULONATE TRAP TRANSPORTER SMALL PERMEASE PROTEIN YIAM"/>
    <property type="match status" value="1"/>
</dbReference>
<protein>
    <recommendedName>
        <fullName evidence="9">TRAP transporter small permease protein</fullName>
    </recommendedName>
</protein>
<evidence type="ECO:0000256" key="5">
    <source>
        <dbReference type="ARBA" id="ARBA00022692"/>
    </source>
</evidence>
<keyword evidence="12" id="KW-1185">Reference proteome</keyword>
<comment type="function">
    <text evidence="9">Part of the tripartite ATP-independent periplasmic (TRAP) transport system.</text>
</comment>
<comment type="subunit">
    <text evidence="9">The complex comprises the extracytoplasmic solute receptor protein and the two transmembrane proteins.</text>
</comment>
<dbReference type="GO" id="GO:0022857">
    <property type="term" value="F:transmembrane transporter activity"/>
    <property type="evidence" value="ECO:0007669"/>
    <property type="project" value="UniProtKB-UniRule"/>
</dbReference>
<evidence type="ECO:0000256" key="3">
    <source>
        <dbReference type="ARBA" id="ARBA00022475"/>
    </source>
</evidence>
<evidence type="ECO:0000313" key="11">
    <source>
        <dbReference type="EMBL" id="TDH35029.1"/>
    </source>
</evidence>
<keyword evidence="4 9" id="KW-0997">Cell inner membrane</keyword>
<comment type="similarity">
    <text evidence="8 9">Belongs to the TRAP transporter small permease family.</text>
</comment>
<comment type="subcellular location">
    <subcellularLocation>
        <location evidence="1 9">Cell inner membrane</location>
        <topology evidence="1 9">Multi-pass membrane protein</topology>
    </subcellularLocation>
</comment>
<evidence type="ECO:0000313" key="12">
    <source>
        <dbReference type="Proteomes" id="UP000295131"/>
    </source>
</evidence>
<dbReference type="InterPro" id="IPR007387">
    <property type="entry name" value="TRAP_DctQ"/>
</dbReference>
<dbReference type="OrthoDB" id="9794346at2"/>
<dbReference type="AlphaFoldDB" id="A0A4R5PIG5"/>
<evidence type="ECO:0000256" key="8">
    <source>
        <dbReference type="ARBA" id="ARBA00038436"/>
    </source>
</evidence>
<evidence type="ECO:0000256" key="6">
    <source>
        <dbReference type="ARBA" id="ARBA00022989"/>
    </source>
</evidence>